<dbReference type="EMBL" id="JAHQIW010006842">
    <property type="protein sequence ID" value="KAJ1370718.1"/>
    <property type="molecule type" value="Genomic_DNA"/>
</dbReference>
<dbReference type="Proteomes" id="UP001196413">
    <property type="component" value="Unassembled WGS sequence"/>
</dbReference>
<accession>A0AAD5WIJ3</accession>
<keyword evidence="3" id="KW-1185">Reference proteome</keyword>
<dbReference type="AlphaFoldDB" id="A0AAD5WIJ3"/>
<feature type="chain" id="PRO_5042198996" evidence="1">
    <location>
        <begin position="20"/>
        <end position="79"/>
    </location>
</feature>
<keyword evidence="1" id="KW-0732">Signal</keyword>
<organism evidence="2 3">
    <name type="scientific">Parelaphostrongylus tenuis</name>
    <name type="common">Meningeal worm</name>
    <dbReference type="NCBI Taxonomy" id="148309"/>
    <lineage>
        <taxon>Eukaryota</taxon>
        <taxon>Metazoa</taxon>
        <taxon>Ecdysozoa</taxon>
        <taxon>Nematoda</taxon>
        <taxon>Chromadorea</taxon>
        <taxon>Rhabditida</taxon>
        <taxon>Rhabditina</taxon>
        <taxon>Rhabditomorpha</taxon>
        <taxon>Strongyloidea</taxon>
        <taxon>Metastrongylidae</taxon>
        <taxon>Parelaphostrongylus</taxon>
    </lineage>
</organism>
<reference evidence="2" key="1">
    <citation type="submission" date="2021-06" db="EMBL/GenBank/DDBJ databases">
        <title>Parelaphostrongylus tenuis whole genome reference sequence.</title>
        <authorList>
            <person name="Garwood T.J."/>
            <person name="Larsen P.A."/>
            <person name="Fountain-Jones N.M."/>
            <person name="Garbe J.R."/>
            <person name="Macchietto M.G."/>
            <person name="Kania S.A."/>
            <person name="Gerhold R.W."/>
            <person name="Richards J.E."/>
            <person name="Wolf T.M."/>
        </authorList>
    </citation>
    <scope>NUCLEOTIDE SEQUENCE</scope>
    <source>
        <strain evidence="2">MNPRO001-30</strain>
        <tissue evidence="2">Meninges</tissue>
    </source>
</reference>
<protein>
    <submittedName>
        <fullName evidence="2">Uncharacterized protein</fullName>
    </submittedName>
</protein>
<sequence length="79" mass="8700">MFSYISSLAILVHVEMIDAWNCGIGPVSGAISYLIAVPGDPVGVDRCCVEHDTLIDDPQIAREEADRLFCQCLESKESW</sequence>
<evidence type="ECO:0000313" key="3">
    <source>
        <dbReference type="Proteomes" id="UP001196413"/>
    </source>
</evidence>
<gene>
    <name evidence="2" type="ORF">KIN20_032508</name>
</gene>
<feature type="signal peptide" evidence="1">
    <location>
        <begin position="1"/>
        <end position="19"/>
    </location>
</feature>
<proteinExistence type="predicted"/>
<comment type="caution">
    <text evidence="2">The sequence shown here is derived from an EMBL/GenBank/DDBJ whole genome shotgun (WGS) entry which is preliminary data.</text>
</comment>
<name>A0AAD5WIJ3_PARTN</name>
<evidence type="ECO:0000313" key="2">
    <source>
        <dbReference type="EMBL" id="KAJ1370718.1"/>
    </source>
</evidence>
<evidence type="ECO:0000256" key="1">
    <source>
        <dbReference type="SAM" id="SignalP"/>
    </source>
</evidence>